<keyword evidence="1" id="KW-0812">Transmembrane</keyword>
<keyword evidence="1" id="KW-1133">Transmembrane helix</keyword>
<dbReference type="EMBL" id="JACIJR010000011">
    <property type="protein sequence ID" value="MBB5730878.1"/>
    <property type="molecule type" value="Genomic_DNA"/>
</dbReference>
<sequence length="73" mass="8069">MKRFFELSSFRQMAICFIALTAIVLLILAGNVYFNNGDPKLLKTLAISFVIFDGILLYGFLFPSSGGIGQTED</sequence>
<comment type="caution">
    <text evidence="2">The sequence shown here is derived from an EMBL/GenBank/DDBJ whole genome shotgun (WGS) entry which is preliminary data.</text>
</comment>
<evidence type="ECO:0000256" key="1">
    <source>
        <dbReference type="SAM" id="Phobius"/>
    </source>
</evidence>
<accession>A0A7W9F2X6</accession>
<feature type="transmembrane region" description="Helical" evidence="1">
    <location>
        <begin position="12"/>
        <end position="34"/>
    </location>
</feature>
<organism evidence="2 3">
    <name type="scientific">Sphingomonas prati</name>
    <dbReference type="NCBI Taxonomy" id="1843237"/>
    <lineage>
        <taxon>Bacteria</taxon>
        <taxon>Pseudomonadati</taxon>
        <taxon>Pseudomonadota</taxon>
        <taxon>Alphaproteobacteria</taxon>
        <taxon>Sphingomonadales</taxon>
        <taxon>Sphingomonadaceae</taxon>
        <taxon>Sphingomonas</taxon>
    </lineage>
</organism>
<dbReference type="AlphaFoldDB" id="A0A7W9F2X6"/>
<protein>
    <submittedName>
        <fullName evidence="2">Uncharacterized protein</fullName>
    </submittedName>
</protein>
<keyword evidence="1" id="KW-0472">Membrane</keyword>
<name>A0A7W9F2X6_9SPHN</name>
<gene>
    <name evidence="2" type="ORF">FHS99_003385</name>
</gene>
<reference evidence="2 3" key="1">
    <citation type="submission" date="2020-08" db="EMBL/GenBank/DDBJ databases">
        <title>Genomic Encyclopedia of Type Strains, Phase IV (KMG-IV): sequencing the most valuable type-strain genomes for metagenomic binning, comparative biology and taxonomic classification.</title>
        <authorList>
            <person name="Goeker M."/>
        </authorList>
    </citation>
    <scope>NUCLEOTIDE SEQUENCE [LARGE SCALE GENOMIC DNA]</scope>
    <source>
        <strain evidence="2 3">DSM 103336</strain>
    </source>
</reference>
<feature type="transmembrane region" description="Helical" evidence="1">
    <location>
        <begin position="41"/>
        <end position="61"/>
    </location>
</feature>
<dbReference type="Proteomes" id="UP000546701">
    <property type="component" value="Unassembled WGS sequence"/>
</dbReference>
<evidence type="ECO:0000313" key="2">
    <source>
        <dbReference type="EMBL" id="MBB5730878.1"/>
    </source>
</evidence>
<evidence type="ECO:0000313" key="3">
    <source>
        <dbReference type="Proteomes" id="UP000546701"/>
    </source>
</evidence>
<dbReference type="RefSeq" id="WP_157174878.1">
    <property type="nucleotide sequence ID" value="NZ_BMJP01000009.1"/>
</dbReference>
<proteinExistence type="predicted"/>
<keyword evidence="3" id="KW-1185">Reference proteome</keyword>